<dbReference type="InterPro" id="IPR036388">
    <property type="entry name" value="WH-like_DNA-bd_sf"/>
</dbReference>
<reference evidence="8" key="1">
    <citation type="journal article" date="2019" name="Int. J. Syst. Evol. Microbiol.">
        <title>The Global Catalogue of Microorganisms (GCM) 10K type strain sequencing project: providing services to taxonomists for standard genome sequencing and annotation.</title>
        <authorList>
            <consortium name="The Broad Institute Genomics Platform"/>
            <consortium name="The Broad Institute Genome Sequencing Center for Infectious Disease"/>
            <person name="Wu L."/>
            <person name="Ma J."/>
        </authorList>
    </citation>
    <scope>NUCLEOTIDE SEQUENCE [LARGE SCALE GENOMIC DNA]</scope>
    <source>
        <strain evidence="8">NBRC 3267</strain>
    </source>
</reference>
<name>A0AAV5NHT9_9PROT</name>
<dbReference type="InterPro" id="IPR004839">
    <property type="entry name" value="Aminotransferase_I/II_large"/>
</dbReference>
<dbReference type="Gene3D" id="3.40.640.10">
    <property type="entry name" value="Type I PLP-dependent aspartate aminotransferase-like (Major domain)"/>
    <property type="match status" value="1"/>
</dbReference>
<dbReference type="GO" id="GO:0003677">
    <property type="term" value="F:DNA binding"/>
    <property type="evidence" value="ECO:0007669"/>
    <property type="project" value="UniProtKB-KW"/>
</dbReference>
<keyword evidence="3" id="KW-0805">Transcription regulation</keyword>
<keyword evidence="4" id="KW-0238">DNA-binding</keyword>
<dbReference type="EMBL" id="BSNU01000006">
    <property type="protein sequence ID" value="GLQ63901.1"/>
    <property type="molecule type" value="Genomic_DNA"/>
</dbReference>
<proteinExistence type="inferred from homology"/>
<comment type="similarity">
    <text evidence="1">In the C-terminal section; belongs to the class-I pyridoxal-phosphate-dependent aminotransferase family.</text>
</comment>
<organism evidence="7 8">
    <name type="scientific">Gluconobacter cerinus</name>
    <dbReference type="NCBI Taxonomy" id="38307"/>
    <lineage>
        <taxon>Bacteria</taxon>
        <taxon>Pseudomonadati</taxon>
        <taxon>Pseudomonadota</taxon>
        <taxon>Alphaproteobacteria</taxon>
        <taxon>Acetobacterales</taxon>
        <taxon>Acetobacteraceae</taxon>
        <taxon>Gluconobacter</taxon>
    </lineage>
</organism>
<sequence length="494" mass="54856">MVMFLPFLDRQSDESLQKQIVRQMVSAITNGTLRPGEALAGIRECATNWGVSRNTVMHALEHLEAEGYVEKRPSQGTYVHRTPPRDAGAVTNIIGVTEVGEAAHLKVEPLHNRAFASKNNENNSLIDSPSTISLGFGNDQPVYRSLEWKRTLQKLFHYENWKRGGQYQSNAGLPFLRETIARWLTARHGVSVDERQVIIVAGLQQAHSLVAQALLAPGMTVALEDPCYIGKRLLYEKLGLHILNLPVDEKGVKLSCATFDNVQLICVNPGCQVPTNAPLSLPRRRKLVTLAAQTQTPIFEESMFDLLMLEGKSIPSLLSLSGGQNVIHAGLFAPALGGGMMLGYMVVPWPLLPAILDAKLILDNGLPWLEQEALARFIDSGDLDDFLKRRRMSLMRRQEHLVSAMKRQWGDFSIFNASHAPRMSWFLPGPISDSAAYIDNARKLNLHIPGDYPLHSRSPTSISNLDRLISHGYGELAESDIDKAVHRMIQSNTV</sequence>
<evidence type="ECO:0000313" key="8">
    <source>
        <dbReference type="Proteomes" id="UP001156614"/>
    </source>
</evidence>
<evidence type="ECO:0000256" key="2">
    <source>
        <dbReference type="ARBA" id="ARBA00022898"/>
    </source>
</evidence>
<evidence type="ECO:0000256" key="4">
    <source>
        <dbReference type="ARBA" id="ARBA00023125"/>
    </source>
</evidence>
<comment type="caution">
    <text evidence="7">The sequence shown here is derived from an EMBL/GenBank/DDBJ whole genome shotgun (WGS) entry which is preliminary data.</text>
</comment>
<evidence type="ECO:0000256" key="1">
    <source>
        <dbReference type="ARBA" id="ARBA00005384"/>
    </source>
</evidence>
<dbReference type="AlphaFoldDB" id="A0AAV5NHT9"/>
<dbReference type="SUPFAM" id="SSF53383">
    <property type="entry name" value="PLP-dependent transferases"/>
    <property type="match status" value="1"/>
</dbReference>
<dbReference type="PANTHER" id="PTHR46577">
    <property type="entry name" value="HTH-TYPE TRANSCRIPTIONAL REGULATORY PROTEIN GABR"/>
    <property type="match status" value="1"/>
</dbReference>
<dbReference type="Pfam" id="PF00155">
    <property type="entry name" value="Aminotran_1_2"/>
    <property type="match status" value="1"/>
</dbReference>
<dbReference type="SMART" id="SM00345">
    <property type="entry name" value="HTH_GNTR"/>
    <property type="match status" value="1"/>
</dbReference>
<keyword evidence="8" id="KW-1185">Reference proteome</keyword>
<evidence type="ECO:0000313" key="7">
    <source>
        <dbReference type="EMBL" id="GLQ63901.1"/>
    </source>
</evidence>
<dbReference type="GO" id="GO:0003700">
    <property type="term" value="F:DNA-binding transcription factor activity"/>
    <property type="evidence" value="ECO:0007669"/>
    <property type="project" value="InterPro"/>
</dbReference>
<dbReference type="CDD" id="cd00609">
    <property type="entry name" value="AAT_like"/>
    <property type="match status" value="1"/>
</dbReference>
<dbReference type="InterPro" id="IPR015424">
    <property type="entry name" value="PyrdxlP-dep_Trfase"/>
</dbReference>
<gene>
    <name evidence="7" type="ORF">GCM10007867_27470</name>
</gene>
<dbReference type="GO" id="GO:0030170">
    <property type="term" value="F:pyridoxal phosphate binding"/>
    <property type="evidence" value="ECO:0007669"/>
    <property type="project" value="InterPro"/>
</dbReference>
<evidence type="ECO:0000256" key="5">
    <source>
        <dbReference type="ARBA" id="ARBA00023163"/>
    </source>
</evidence>
<dbReference type="InterPro" id="IPR051446">
    <property type="entry name" value="HTH_trans_reg/aminotransferase"/>
</dbReference>
<dbReference type="InterPro" id="IPR000524">
    <property type="entry name" value="Tscrpt_reg_HTH_GntR"/>
</dbReference>
<dbReference type="CDD" id="cd07377">
    <property type="entry name" value="WHTH_GntR"/>
    <property type="match status" value="1"/>
</dbReference>
<evidence type="ECO:0000259" key="6">
    <source>
        <dbReference type="PROSITE" id="PS50949"/>
    </source>
</evidence>
<dbReference type="Gene3D" id="1.10.10.10">
    <property type="entry name" value="Winged helix-like DNA-binding domain superfamily/Winged helix DNA-binding domain"/>
    <property type="match status" value="1"/>
</dbReference>
<dbReference type="InterPro" id="IPR015421">
    <property type="entry name" value="PyrdxlP-dep_Trfase_major"/>
</dbReference>
<dbReference type="Pfam" id="PF00392">
    <property type="entry name" value="GntR"/>
    <property type="match status" value="1"/>
</dbReference>
<dbReference type="InterPro" id="IPR036390">
    <property type="entry name" value="WH_DNA-bd_sf"/>
</dbReference>
<keyword evidence="5" id="KW-0804">Transcription</keyword>
<keyword evidence="2" id="KW-0663">Pyridoxal phosphate</keyword>
<dbReference type="PANTHER" id="PTHR46577:SF1">
    <property type="entry name" value="HTH-TYPE TRANSCRIPTIONAL REGULATORY PROTEIN GABR"/>
    <property type="match status" value="1"/>
</dbReference>
<accession>A0AAV5NHT9</accession>
<dbReference type="PROSITE" id="PS50949">
    <property type="entry name" value="HTH_GNTR"/>
    <property type="match status" value="1"/>
</dbReference>
<protein>
    <submittedName>
        <fullName evidence="7">GntR family transcriptional regulator</fullName>
    </submittedName>
</protein>
<dbReference type="Proteomes" id="UP001156614">
    <property type="component" value="Unassembled WGS sequence"/>
</dbReference>
<dbReference type="SUPFAM" id="SSF46785">
    <property type="entry name" value="Winged helix' DNA-binding domain"/>
    <property type="match status" value="1"/>
</dbReference>
<feature type="domain" description="HTH gntR-type" evidence="6">
    <location>
        <begin position="14"/>
        <end position="82"/>
    </location>
</feature>
<evidence type="ECO:0000256" key="3">
    <source>
        <dbReference type="ARBA" id="ARBA00023015"/>
    </source>
</evidence>